<keyword evidence="2" id="KW-0443">Lipid metabolism</keyword>
<dbReference type="Gene3D" id="3.40.50.1820">
    <property type="entry name" value="alpha/beta hydrolase"/>
    <property type="match status" value="1"/>
</dbReference>
<protein>
    <recommendedName>
        <fullName evidence="4">DUF676 domain-containing protein</fullName>
    </recommendedName>
</protein>
<dbReference type="Proteomes" id="UP000536275">
    <property type="component" value="Unassembled WGS sequence"/>
</dbReference>
<dbReference type="SUPFAM" id="SSF53474">
    <property type="entry name" value="alpha/beta-Hydrolases"/>
    <property type="match status" value="1"/>
</dbReference>
<dbReference type="GO" id="GO:0047372">
    <property type="term" value="F:monoacylglycerol lipase activity"/>
    <property type="evidence" value="ECO:0007669"/>
    <property type="project" value="TreeGrafter"/>
</dbReference>
<keyword evidence="3" id="KW-1133">Transmembrane helix</keyword>
<comment type="similarity">
    <text evidence="1">Belongs to the putative lipase ROG1 family.</text>
</comment>
<feature type="transmembrane region" description="Helical" evidence="3">
    <location>
        <begin position="286"/>
        <end position="306"/>
    </location>
</feature>
<gene>
    <name evidence="6" type="ORF">FOB64_002196</name>
    <name evidence="5" type="ORF">FOB64_002592</name>
</gene>
<evidence type="ECO:0000313" key="7">
    <source>
        <dbReference type="Proteomes" id="UP000536275"/>
    </source>
</evidence>
<proteinExistence type="inferred from homology"/>
<evidence type="ECO:0000256" key="2">
    <source>
        <dbReference type="ARBA" id="ARBA00022963"/>
    </source>
</evidence>
<dbReference type="Pfam" id="PF05057">
    <property type="entry name" value="DUF676"/>
    <property type="match status" value="1"/>
</dbReference>
<dbReference type="InterPro" id="IPR029058">
    <property type="entry name" value="AB_hydrolase_fold"/>
</dbReference>
<dbReference type="GO" id="GO:0004622">
    <property type="term" value="F:phosphatidylcholine lysophospholipase activity"/>
    <property type="evidence" value="ECO:0007669"/>
    <property type="project" value="TreeGrafter"/>
</dbReference>
<evidence type="ECO:0000313" key="6">
    <source>
        <dbReference type="EMBL" id="KAF6070492.1"/>
    </source>
</evidence>
<feature type="domain" description="DUF676" evidence="4">
    <location>
        <begin position="14"/>
        <end position="213"/>
    </location>
</feature>
<name>A0A8H6C0X7_CANAX</name>
<sequence>MSDINKSLSSNSKSKSTHLFVLIHGLWGTSSHMATIEKFIKENLPSSTDDKIATIKPACFRFWKTYDGLELNAKKIIADIFYEIESLKQNNDLEVTKISIIGYSLGGLISRYVIGLLNELDFFEKIEPIFFSTFATPHVGIQFFNDNIFDAVANRLGPYLFGKSGGQLFIADHDKILVKMADPQEKYMRGLKKFQKHILLANIKNDRTVAFFTSFITDVSPFEELDNIKIVYLDNLPQAKIANKLVRPKFVDLTKSHRLSLKDKKIFLGNQQEETPFIRKNRWAKILVIALLACLVVPFWVPFVLISSTTVSIYSFIKIKFVKGPLSPQHWSRVKKFVYGNAPIDPDDAKVGNVQRLKRRTLDRHESFKGDTSYLTEDTMDRVLYAEERYLNKSRKAGSIKNEDDEDALVAENTDYNTDSDGVDESSEADTLKSNFKSIEMDIEQNDKVISESIETLKSYESFPLFQDHKYKLPLNEDKSFIVKNLNTLDWIKIPVFLDVWNAHDGIVSRRGAKTNPKGASTIGLWVSILRNHLQENGRADASVNGNQESTIAHTS</sequence>
<dbReference type="EMBL" id="JABWAD010000026">
    <property type="protein sequence ID" value="KAF6070492.1"/>
    <property type="molecule type" value="Genomic_DNA"/>
</dbReference>
<reference evidence="5 7" key="1">
    <citation type="submission" date="2020-03" db="EMBL/GenBank/DDBJ databases">
        <title>FDA dAtabase for Regulatory Grade micrObial Sequences (FDA-ARGOS): Supporting development and validation of Infectious Disease Dx tests.</title>
        <authorList>
            <person name="Campos J."/>
            <person name="Goldberg B."/>
            <person name="Tallon L."/>
            <person name="Sadzewicz L."/>
            <person name="Vavikolanu K."/>
            <person name="Mehta A."/>
            <person name="Aluvathingal J."/>
            <person name="Nadendla S."/>
            <person name="Nandy P."/>
            <person name="Geyer C."/>
            <person name="Yan Y."/>
            <person name="Sichtig H."/>
        </authorList>
    </citation>
    <scope>NUCLEOTIDE SEQUENCE [LARGE SCALE GENOMIC DNA]</scope>
    <source>
        <strain evidence="5 7">FDAARGOS_656</strain>
    </source>
</reference>
<dbReference type="InterPro" id="IPR044294">
    <property type="entry name" value="Lipase-like"/>
</dbReference>
<keyword evidence="2" id="KW-0442">Lipid degradation</keyword>
<dbReference type="PANTHER" id="PTHR12482:SF24">
    <property type="entry name" value="LIPID DROPLET PHOSPHOLIPASE 1"/>
    <property type="match status" value="1"/>
</dbReference>
<dbReference type="EMBL" id="JABWAD010000028">
    <property type="protein sequence ID" value="KAF6069886.1"/>
    <property type="molecule type" value="Genomic_DNA"/>
</dbReference>
<evidence type="ECO:0000256" key="3">
    <source>
        <dbReference type="SAM" id="Phobius"/>
    </source>
</evidence>
<dbReference type="FunFam" id="3.40.50.1820:FF:000794">
    <property type="entry name" value="Putative hydrolase"/>
    <property type="match status" value="1"/>
</dbReference>
<evidence type="ECO:0000256" key="1">
    <source>
        <dbReference type="ARBA" id="ARBA00007920"/>
    </source>
</evidence>
<dbReference type="GO" id="GO:0005811">
    <property type="term" value="C:lipid droplet"/>
    <property type="evidence" value="ECO:0007669"/>
    <property type="project" value="TreeGrafter"/>
</dbReference>
<dbReference type="GO" id="GO:0016042">
    <property type="term" value="P:lipid catabolic process"/>
    <property type="evidence" value="ECO:0007669"/>
    <property type="project" value="UniProtKB-KW"/>
</dbReference>
<evidence type="ECO:0000259" key="4">
    <source>
        <dbReference type="Pfam" id="PF05057"/>
    </source>
</evidence>
<keyword evidence="3" id="KW-0812">Transmembrane</keyword>
<keyword evidence="3" id="KW-0472">Membrane</keyword>
<evidence type="ECO:0000313" key="5">
    <source>
        <dbReference type="EMBL" id="KAF6069886.1"/>
    </source>
</evidence>
<comment type="caution">
    <text evidence="5">The sequence shown here is derived from an EMBL/GenBank/DDBJ whole genome shotgun (WGS) entry which is preliminary data.</text>
</comment>
<dbReference type="AlphaFoldDB" id="A0A8H6C0X7"/>
<accession>A0A8H6C0X7</accession>
<dbReference type="InterPro" id="IPR007751">
    <property type="entry name" value="DUF676_lipase-like"/>
</dbReference>
<organism evidence="5 7">
    <name type="scientific">Candida albicans</name>
    <name type="common">Yeast</name>
    <dbReference type="NCBI Taxonomy" id="5476"/>
    <lineage>
        <taxon>Eukaryota</taxon>
        <taxon>Fungi</taxon>
        <taxon>Dikarya</taxon>
        <taxon>Ascomycota</taxon>
        <taxon>Saccharomycotina</taxon>
        <taxon>Pichiomycetes</taxon>
        <taxon>Debaryomycetaceae</taxon>
        <taxon>Candida/Lodderomyces clade</taxon>
        <taxon>Candida</taxon>
    </lineage>
</organism>
<dbReference type="PANTHER" id="PTHR12482">
    <property type="entry name" value="LIPASE ROG1-RELATED-RELATED"/>
    <property type="match status" value="1"/>
</dbReference>